<dbReference type="AlphaFoldDB" id="A0A0E9PBP9"/>
<keyword evidence="1" id="KW-1133">Transmembrane helix</keyword>
<protein>
    <submittedName>
        <fullName evidence="2">Uncharacterized protein</fullName>
    </submittedName>
</protein>
<name>A0A0E9PBP9_ANGAN</name>
<evidence type="ECO:0000256" key="1">
    <source>
        <dbReference type="SAM" id="Phobius"/>
    </source>
</evidence>
<keyword evidence="1" id="KW-0472">Membrane</keyword>
<organism evidence="2">
    <name type="scientific">Anguilla anguilla</name>
    <name type="common">European freshwater eel</name>
    <name type="synonym">Muraena anguilla</name>
    <dbReference type="NCBI Taxonomy" id="7936"/>
    <lineage>
        <taxon>Eukaryota</taxon>
        <taxon>Metazoa</taxon>
        <taxon>Chordata</taxon>
        <taxon>Craniata</taxon>
        <taxon>Vertebrata</taxon>
        <taxon>Euteleostomi</taxon>
        <taxon>Actinopterygii</taxon>
        <taxon>Neopterygii</taxon>
        <taxon>Teleostei</taxon>
        <taxon>Anguilliformes</taxon>
        <taxon>Anguillidae</taxon>
        <taxon>Anguilla</taxon>
    </lineage>
</organism>
<keyword evidence="1" id="KW-0812">Transmembrane</keyword>
<proteinExistence type="predicted"/>
<feature type="transmembrane region" description="Helical" evidence="1">
    <location>
        <begin position="27"/>
        <end position="46"/>
    </location>
</feature>
<evidence type="ECO:0000313" key="2">
    <source>
        <dbReference type="EMBL" id="JAH01243.1"/>
    </source>
</evidence>
<accession>A0A0E9PBP9</accession>
<reference evidence="2" key="2">
    <citation type="journal article" date="2015" name="Fish Shellfish Immunol.">
        <title>Early steps in the European eel (Anguilla anguilla)-Vibrio vulnificus interaction in the gills: Role of the RtxA13 toxin.</title>
        <authorList>
            <person name="Callol A."/>
            <person name="Pajuelo D."/>
            <person name="Ebbesson L."/>
            <person name="Teles M."/>
            <person name="MacKenzie S."/>
            <person name="Amaro C."/>
        </authorList>
    </citation>
    <scope>NUCLEOTIDE SEQUENCE</scope>
</reference>
<dbReference type="EMBL" id="GBXM01107334">
    <property type="protein sequence ID" value="JAH01243.1"/>
    <property type="molecule type" value="Transcribed_RNA"/>
</dbReference>
<sequence length="47" mass="5452">MVFDWREDCYVNGNVETCSVCSKKMKLIIIMIIIIILTVLGCVFHCR</sequence>
<reference evidence="2" key="1">
    <citation type="submission" date="2014-11" db="EMBL/GenBank/DDBJ databases">
        <authorList>
            <person name="Amaro Gonzalez C."/>
        </authorList>
    </citation>
    <scope>NUCLEOTIDE SEQUENCE</scope>
</reference>